<dbReference type="CDD" id="cd24076">
    <property type="entry name" value="ASKHA_ATPase_ROK_BsXylR-like"/>
    <property type="match status" value="1"/>
</dbReference>
<dbReference type="InterPro" id="IPR036388">
    <property type="entry name" value="WH-like_DNA-bd_sf"/>
</dbReference>
<dbReference type="PANTHER" id="PTHR18964">
    <property type="entry name" value="ROK (REPRESSOR, ORF, KINASE) FAMILY"/>
    <property type="match status" value="1"/>
</dbReference>
<dbReference type="PANTHER" id="PTHR18964:SF149">
    <property type="entry name" value="BIFUNCTIONAL UDP-N-ACETYLGLUCOSAMINE 2-EPIMERASE_N-ACETYLMANNOSAMINE KINASE"/>
    <property type="match status" value="1"/>
</dbReference>
<dbReference type="KEGG" id="afx:JZ786_01155"/>
<evidence type="ECO:0000259" key="4">
    <source>
        <dbReference type="Pfam" id="PF09339"/>
    </source>
</evidence>
<proteinExistence type="inferred from homology"/>
<dbReference type="InterPro" id="IPR000600">
    <property type="entry name" value="ROK"/>
</dbReference>
<gene>
    <name evidence="5" type="ORF">JZ786_01155</name>
</gene>
<evidence type="ECO:0000313" key="6">
    <source>
        <dbReference type="Proteomes" id="UP000663505"/>
    </source>
</evidence>
<evidence type="ECO:0000256" key="3">
    <source>
        <dbReference type="ARBA" id="ARBA00022629"/>
    </source>
</evidence>
<dbReference type="PROSITE" id="PS01125">
    <property type="entry name" value="ROK"/>
    <property type="match status" value="1"/>
</dbReference>
<dbReference type="EMBL" id="CP071182">
    <property type="protein sequence ID" value="QSO47695.1"/>
    <property type="molecule type" value="Genomic_DNA"/>
</dbReference>
<dbReference type="Gene3D" id="3.30.420.40">
    <property type="match status" value="2"/>
</dbReference>
<dbReference type="Pfam" id="PF00480">
    <property type="entry name" value="ROK"/>
    <property type="match status" value="1"/>
</dbReference>
<organism evidence="5 6">
    <name type="scientific">Alicyclobacillus mengziensis</name>
    <dbReference type="NCBI Taxonomy" id="2931921"/>
    <lineage>
        <taxon>Bacteria</taxon>
        <taxon>Bacillati</taxon>
        <taxon>Bacillota</taxon>
        <taxon>Bacilli</taxon>
        <taxon>Bacillales</taxon>
        <taxon>Alicyclobacillaceae</taxon>
        <taxon>Alicyclobacillus</taxon>
    </lineage>
</organism>
<evidence type="ECO:0000313" key="5">
    <source>
        <dbReference type="EMBL" id="QSO47695.1"/>
    </source>
</evidence>
<accession>A0A9X7VZK8</accession>
<dbReference type="Gene3D" id="1.10.10.10">
    <property type="entry name" value="Winged helix-like DNA-binding domain superfamily/Winged helix DNA-binding domain"/>
    <property type="match status" value="1"/>
</dbReference>
<evidence type="ECO:0000256" key="2">
    <source>
        <dbReference type="ARBA" id="ARBA00006479"/>
    </source>
</evidence>
<keyword evidence="3" id="KW-0119">Carbohydrate metabolism</keyword>
<comment type="function">
    <text evidence="1">Transcriptional repressor of xylose-utilizing enzymes.</text>
</comment>
<dbReference type="GO" id="GO:0042732">
    <property type="term" value="P:D-xylose metabolic process"/>
    <property type="evidence" value="ECO:0007669"/>
    <property type="project" value="UniProtKB-KW"/>
</dbReference>
<evidence type="ECO:0000256" key="1">
    <source>
        <dbReference type="ARBA" id="ARBA00002486"/>
    </source>
</evidence>
<dbReference type="Proteomes" id="UP000663505">
    <property type="component" value="Chromosome"/>
</dbReference>
<sequence>MRLTGDQTYIKNLNRSIVLNLLRFFSPLSRVEISRQTGLTKATVSGIVEQLIQEQYVLEDEHTESTGVGRRPVPLRFNRGAGYVIGVDLAVDYFRVLVMDLSCKVVTTYEDTIGEADSTDDAIRRMVDIIKIAIHATSDSPLGVIGVGVGIPGLVDSNRGVILNAPNLHWRDVALRSILEHELRLPVFIDNEANVGAIGEQLFGAGRGVSNVVFLSLGRGIGTGLILNGHLIRGQAGIAGEFGHMTIDENGPKCSCGNRGCLELYASETAVIRKYNQLTNTSVSFRNVIRRLEQGDENAKKAVDAAAHHLGVGLSSLVNALNPELILVSSRFGPAEKDVIHKVSQVIRERSFITPYSPARVQTSQFDSSSCAIGAGALALQAHFAGPEAHVHSS</sequence>
<protein>
    <submittedName>
        <fullName evidence="5">ROK family transcriptional regulator</fullName>
    </submittedName>
</protein>
<dbReference type="SUPFAM" id="SSF46785">
    <property type="entry name" value="Winged helix' DNA-binding domain"/>
    <property type="match status" value="1"/>
</dbReference>
<dbReference type="Pfam" id="PF09339">
    <property type="entry name" value="HTH_IclR"/>
    <property type="match status" value="1"/>
</dbReference>
<dbReference type="GO" id="GO:0006355">
    <property type="term" value="P:regulation of DNA-templated transcription"/>
    <property type="evidence" value="ECO:0007669"/>
    <property type="project" value="InterPro"/>
</dbReference>
<dbReference type="SUPFAM" id="SSF53067">
    <property type="entry name" value="Actin-like ATPase domain"/>
    <property type="match status" value="1"/>
</dbReference>
<reference evidence="5 6" key="1">
    <citation type="submission" date="2021-02" db="EMBL/GenBank/DDBJ databases">
        <title>Alicyclobacillus curvatus sp. nov. and Alicyclobacillus mengziensis sp. nov., two acidophilic bacteria isolated from acid mine drainage.</title>
        <authorList>
            <person name="Huang Y."/>
        </authorList>
    </citation>
    <scope>NUCLEOTIDE SEQUENCE [LARGE SCALE GENOMIC DNA]</scope>
    <source>
        <strain evidence="5 6">S30H14</strain>
    </source>
</reference>
<dbReference type="InterPro" id="IPR049874">
    <property type="entry name" value="ROK_cs"/>
</dbReference>
<dbReference type="RefSeq" id="WP_206657039.1">
    <property type="nucleotide sequence ID" value="NZ_CP071182.1"/>
</dbReference>
<feature type="domain" description="HTH iclR-type" evidence="4">
    <location>
        <begin position="19"/>
        <end position="60"/>
    </location>
</feature>
<keyword evidence="3" id="KW-0859">Xylose metabolism</keyword>
<dbReference type="GO" id="GO:0003677">
    <property type="term" value="F:DNA binding"/>
    <property type="evidence" value="ECO:0007669"/>
    <property type="project" value="InterPro"/>
</dbReference>
<dbReference type="AlphaFoldDB" id="A0A9X7VZK8"/>
<keyword evidence="6" id="KW-1185">Reference proteome</keyword>
<dbReference type="InterPro" id="IPR043129">
    <property type="entry name" value="ATPase_NBD"/>
</dbReference>
<dbReference type="InterPro" id="IPR036390">
    <property type="entry name" value="WH_DNA-bd_sf"/>
</dbReference>
<comment type="similarity">
    <text evidence="2">Belongs to the ROK (NagC/XylR) family.</text>
</comment>
<name>A0A9X7VZK8_9BACL</name>
<dbReference type="InterPro" id="IPR005471">
    <property type="entry name" value="Tscrpt_reg_IclR_N"/>
</dbReference>